<feature type="compositionally biased region" description="Basic and acidic residues" evidence="1">
    <location>
        <begin position="662"/>
        <end position="672"/>
    </location>
</feature>
<evidence type="ECO:0000313" key="2">
    <source>
        <dbReference type="EMBL" id="MBB4923305.1"/>
    </source>
</evidence>
<dbReference type="AlphaFoldDB" id="A0A7W7R0R6"/>
<dbReference type="InterPro" id="IPR027417">
    <property type="entry name" value="P-loop_NTPase"/>
</dbReference>
<dbReference type="EMBL" id="JACHJV010000001">
    <property type="protein sequence ID" value="MBB4923305.1"/>
    <property type="molecule type" value="Genomic_DNA"/>
</dbReference>
<reference evidence="2 3" key="1">
    <citation type="submission" date="2020-08" db="EMBL/GenBank/DDBJ databases">
        <title>Sequencing the genomes of 1000 actinobacteria strains.</title>
        <authorList>
            <person name="Klenk H.-P."/>
        </authorList>
    </citation>
    <scope>NUCLEOTIDE SEQUENCE [LARGE SCALE GENOMIC DNA]</scope>
    <source>
        <strain evidence="2 3">DSM 41654</strain>
    </source>
</reference>
<evidence type="ECO:0008006" key="4">
    <source>
        <dbReference type="Google" id="ProtNLM"/>
    </source>
</evidence>
<dbReference type="RefSeq" id="WP_184935341.1">
    <property type="nucleotide sequence ID" value="NZ_JACHJV010000001.1"/>
</dbReference>
<comment type="caution">
    <text evidence="2">The sequence shown here is derived from an EMBL/GenBank/DDBJ whole genome shotgun (WGS) entry which is preliminary data.</text>
</comment>
<keyword evidence="3" id="KW-1185">Reference proteome</keyword>
<dbReference type="SUPFAM" id="SSF52540">
    <property type="entry name" value="P-loop containing nucleoside triphosphate hydrolases"/>
    <property type="match status" value="1"/>
</dbReference>
<protein>
    <recommendedName>
        <fullName evidence="4">ATP-binding protein</fullName>
    </recommendedName>
</protein>
<gene>
    <name evidence="2" type="ORF">FHR34_002298</name>
</gene>
<sequence length="706" mass="74841">MGLDGAQGRRVDLMPDPSGSAGRMPTQASSETGVGFPLASWVAESRPVAEAGVYRKGYRSAPSTSEDAAVAPWPLLIRAVLNLLAAGLTYKYGSLLALYAVKLTIWPPHPTDAQIVFGDYLTRGVVAVLVISLFGRMGRWLEVYRRYLTPSALREMGAVLRARAITVEQETQSTVATPVERAPALDPWAQLRQAGLGEALAVVEEDTRAGRVSDVDYVRIHRVWREVLAEPGLVGAFGEQVAVRGAGACAHPSEARDLPVRVAEHDLLVGQVRLGVTQEVPKNPATHRGSGFALDREVLATSLLAVGPAGTGKTSRLARPVAEALCLQALARTACVVVVGAAEAELGPDAGYDVVIAPGDPGSAYGLDLYGASRDTDAAAARLADALLPDELSARAQSARMALQQVIGPFHAGYGRYPGVRELRALLGGDEESWARLVEELRAKEQLALHEPDVQHRRSRHGKVDDPGALLADRLALLDRPALAGCFESGGAGAKPAFAMRALEHPLRVRVKLPERGHPEAARILSRLVVGQFLQAAVAREDRSLFAGLVVDDASSALDAGAVQGLRRLPGANAGAVLLLRSLVDLPEALRVPLFGAVGCRMAFPGIAPWDGKLFSEAWGTVLVRERAVTLAPDTSGGMLRKAGRLARKALSGTTAQTESVTTREVERERWSPSDLAHALPTGHAVVSLTTVGGEQVPPLLVDLRA</sequence>
<feature type="region of interest" description="Disordered" evidence="1">
    <location>
        <begin position="651"/>
        <end position="674"/>
    </location>
</feature>
<organism evidence="2 3">
    <name type="scientific">Kitasatospora kifunensis</name>
    <name type="common">Streptomyces kifunensis</name>
    <dbReference type="NCBI Taxonomy" id="58351"/>
    <lineage>
        <taxon>Bacteria</taxon>
        <taxon>Bacillati</taxon>
        <taxon>Actinomycetota</taxon>
        <taxon>Actinomycetes</taxon>
        <taxon>Kitasatosporales</taxon>
        <taxon>Streptomycetaceae</taxon>
        <taxon>Kitasatospora</taxon>
    </lineage>
</organism>
<proteinExistence type="predicted"/>
<feature type="region of interest" description="Disordered" evidence="1">
    <location>
        <begin position="1"/>
        <end position="31"/>
    </location>
</feature>
<accession>A0A7W7R0R6</accession>
<evidence type="ECO:0000256" key="1">
    <source>
        <dbReference type="SAM" id="MobiDB-lite"/>
    </source>
</evidence>
<name>A0A7W7R0R6_KITKI</name>
<evidence type="ECO:0000313" key="3">
    <source>
        <dbReference type="Proteomes" id="UP000540506"/>
    </source>
</evidence>
<dbReference type="Proteomes" id="UP000540506">
    <property type="component" value="Unassembled WGS sequence"/>
</dbReference>